<reference evidence="1 2" key="1">
    <citation type="submission" date="2024-06" db="EMBL/GenBank/DDBJ databases">
        <authorList>
            <person name="Kaempfer P."/>
            <person name="Viver T."/>
        </authorList>
    </citation>
    <scope>NUCLEOTIDE SEQUENCE [LARGE SCALE GENOMIC DNA]</scope>
    <source>
        <strain evidence="1 2">ST-87</strain>
    </source>
</reference>
<name>A0ABW8XWQ2_9FLAO</name>
<protein>
    <submittedName>
        <fullName evidence="1">Uncharacterized protein</fullName>
    </submittedName>
</protein>
<comment type="caution">
    <text evidence="1">The sequence shown here is derived from an EMBL/GenBank/DDBJ whole genome shotgun (WGS) entry which is preliminary data.</text>
</comment>
<dbReference type="Proteomes" id="UP001629260">
    <property type="component" value="Unassembled WGS sequence"/>
</dbReference>
<organism evidence="1 2">
    <name type="scientific">Flavobacterium plantiphilum</name>
    <dbReference type="NCBI Taxonomy" id="3163297"/>
    <lineage>
        <taxon>Bacteria</taxon>
        <taxon>Pseudomonadati</taxon>
        <taxon>Bacteroidota</taxon>
        <taxon>Flavobacteriia</taxon>
        <taxon>Flavobacteriales</taxon>
        <taxon>Flavobacteriaceae</taxon>
        <taxon>Flavobacterium</taxon>
    </lineage>
</organism>
<dbReference type="Gene3D" id="3.40.50.2000">
    <property type="entry name" value="Glycogen Phosphorylase B"/>
    <property type="match status" value="2"/>
</dbReference>
<dbReference type="RefSeq" id="WP_408082240.1">
    <property type="nucleotide sequence ID" value="NZ_JBELQA010000007.1"/>
</dbReference>
<dbReference type="SUPFAM" id="SSF53756">
    <property type="entry name" value="UDP-Glycosyltransferase/glycogen phosphorylase"/>
    <property type="match status" value="1"/>
</dbReference>
<dbReference type="EMBL" id="JBELQA010000007">
    <property type="protein sequence ID" value="MFL9831772.1"/>
    <property type="molecule type" value="Genomic_DNA"/>
</dbReference>
<accession>A0ABW8XWQ2</accession>
<proteinExistence type="predicted"/>
<keyword evidence="2" id="KW-1185">Reference proteome</keyword>
<evidence type="ECO:0000313" key="1">
    <source>
        <dbReference type="EMBL" id="MFL9831772.1"/>
    </source>
</evidence>
<evidence type="ECO:0000313" key="2">
    <source>
        <dbReference type="Proteomes" id="UP001629260"/>
    </source>
</evidence>
<gene>
    <name evidence="1" type="ORF">ABS764_13030</name>
</gene>
<sequence>MIKILFLCGSAAPGKDGVGDYTRRFCARLIQLGHEAQLLSLCDLQAEAYISENQIVEKTAVLAHRIPRSVENMQRLLWVQYIINDFQPDCISLQYVPYSFNRKGLPFWLPSFLKKIKGNHQWHIMFHELWIGMDVNASLKNRIIGFLQKLLILKMLRTNSGITISTQTHLYQSKLAYLGYDATILPLFSNIIKKSVTVKEFAEEAEELRFCIFGTIHYGAPVTKFIEDLKQVLTTTKNKKSLNFIFIGHCGTAIEEWKKVLQKHQINFEITGFVTDQEISYFLSHSHYGISTTPYILNQKSGSLMAMFDHHIPVLCVARNWDVKGFNQQSFSNLINYKNQESVKEFLDKKFIASTENKLESVVSQFLKGLRK</sequence>